<dbReference type="PANTHER" id="PTHR40388">
    <property type="entry name" value="BRYOPORIN"/>
    <property type="match status" value="1"/>
</dbReference>
<evidence type="ECO:0000313" key="2">
    <source>
        <dbReference type="Proteomes" id="UP001153678"/>
    </source>
</evidence>
<accession>A0A9W4SQT3</accession>
<dbReference type="GO" id="GO:0015267">
    <property type="term" value="F:channel activity"/>
    <property type="evidence" value="ECO:0007669"/>
    <property type="project" value="InterPro"/>
</dbReference>
<sequence length="251" mass="28366">MRTGIYPIPSITYRLLHEILKNLGEYNRIIAITIKNYSTQIVLEDPKVYFQNGTADSNLPLNRVTNGNGLVWSARKISGAMFGTRGVIVYHIKDRKVSLVFMWSVPFNSVFYKNLWNVKVYDGFVKANQDLIDHLCHDNSYYGDSSVYHGTICSYLRCVGSMGASSTPTVEAKPRKVKTGGKNLKRLANDSPGDKISTDSKPIKTFNRFCLETSVAEILDAEFRIIFPHGERGSILQAKTLFGIDFFVKRY</sequence>
<dbReference type="Pfam" id="PF06369">
    <property type="entry name" value="Anemone_cytotox"/>
    <property type="match status" value="1"/>
</dbReference>
<dbReference type="InterPro" id="IPR009104">
    <property type="entry name" value="Anemon_actinoporin-like"/>
</dbReference>
<dbReference type="Gene3D" id="2.60.270.20">
    <property type="entry name" value="Cytolysin/lectin"/>
    <property type="match status" value="1"/>
</dbReference>
<dbReference type="Proteomes" id="UP001153678">
    <property type="component" value="Unassembled WGS sequence"/>
</dbReference>
<name>A0A9W4SQT3_9GLOM</name>
<dbReference type="GO" id="GO:0051715">
    <property type="term" value="P:cytolysis in another organism"/>
    <property type="evidence" value="ECO:0007669"/>
    <property type="project" value="InterPro"/>
</dbReference>
<evidence type="ECO:0000313" key="1">
    <source>
        <dbReference type="EMBL" id="CAI2177188.1"/>
    </source>
</evidence>
<proteinExistence type="predicted"/>
<dbReference type="GO" id="GO:0006812">
    <property type="term" value="P:monoatomic cation transport"/>
    <property type="evidence" value="ECO:0007669"/>
    <property type="project" value="InterPro"/>
</dbReference>
<dbReference type="GO" id="GO:0046930">
    <property type="term" value="C:pore complex"/>
    <property type="evidence" value="ECO:0007669"/>
    <property type="project" value="InterPro"/>
</dbReference>
<dbReference type="OrthoDB" id="2304600at2759"/>
<organism evidence="1 2">
    <name type="scientific">Funneliformis geosporum</name>
    <dbReference type="NCBI Taxonomy" id="1117311"/>
    <lineage>
        <taxon>Eukaryota</taxon>
        <taxon>Fungi</taxon>
        <taxon>Fungi incertae sedis</taxon>
        <taxon>Mucoromycota</taxon>
        <taxon>Glomeromycotina</taxon>
        <taxon>Glomeromycetes</taxon>
        <taxon>Glomerales</taxon>
        <taxon>Glomeraceae</taxon>
        <taxon>Funneliformis</taxon>
    </lineage>
</organism>
<dbReference type="PANTHER" id="PTHR40388:SF1">
    <property type="entry name" value="BRYOPORIN"/>
    <property type="match status" value="1"/>
</dbReference>
<dbReference type="AlphaFoldDB" id="A0A9W4SQT3"/>
<comment type="caution">
    <text evidence="1">The sequence shown here is derived from an EMBL/GenBank/DDBJ whole genome shotgun (WGS) entry which is preliminary data.</text>
</comment>
<dbReference type="GO" id="GO:0046931">
    <property type="term" value="P:pore complex assembly"/>
    <property type="evidence" value="ECO:0007669"/>
    <property type="project" value="InterPro"/>
</dbReference>
<dbReference type="InterPro" id="IPR015926">
    <property type="entry name" value="Cytolysin/lectin"/>
</dbReference>
<dbReference type="SUPFAM" id="SSF63724">
    <property type="entry name" value="Cytolysin/lectin"/>
    <property type="match status" value="1"/>
</dbReference>
<reference evidence="1" key="1">
    <citation type="submission" date="2022-08" db="EMBL/GenBank/DDBJ databases">
        <authorList>
            <person name="Kallberg Y."/>
            <person name="Tangrot J."/>
            <person name="Rosling A."/>
        </authorList>
    </citation>
    <scope>NUCLEOTIDE SEQUENCE</scope>
    <source>
        <strain evidence="1">Wild A</strain>
    </source>
</reference>
<dbReference type="EMBL" id="CAMKVN010001629">
    <property type="protein sequence ID" value="CAI2177188.1"/>
    <property type="molecule type" value="Genomic_DNA"/>
</dbReference>
<protein>
    <submittedName>
        <fullName evidence="1">19554_t:CDS:1</fullName>
    </submittedName>
</protein>
<dbReference type="InterPro" id="IPR050677">
    <property type="entry name" value="Actinoporin_PFT"/>
</dbReference>
<keyword evidence="2" id="KW-1185">Reference proteome</keyword>
<gene>
    <name evidence="1" type="ORF">FWILDA_LOCUS7961</name>
</gene>